<dbReference type="InterPro" id="IPR047589">
    <property type="entry name" value="DUF11_rpt"/>
</dbReference>
<dbReference type="SUPFAM" id="SSF49785">
    <property type="entry name" value="Galactose-binding domain-like"/>
    <property type="match status" value="1"/>
</dbReference>
<dbReference type="Gene3D" id="2.120.10.10">
    <property type="match status" value="1"/>
</dbReference>
<sequence length="1503" mass="152648">MKSINRVPRLKRGKVVGTAVLLAGGLLAGMVAGPAFAQDPAPAPLAVTSSYTEQILAQNGDNKIDPSLGRYYRIPALVDLGNGIVLASYDGRPDGADAPSPNSIVQRRSTDGGKTWGAPTYIARGQEAKNGNLRYGFSDPSYIFDQETGDVFNFHVYSKDVSFQGSGYGNDDADRNIISSAVAVSKDKGLTWSTDPGNMPNLPPSDYTAESAYAGLDGPLITDIVKPNGDANNVGGISGVFAASGEGIQLKYGPNKGRLIQQFTGKVKQANGNVPYQAYSVYSDDHGKTWERGAFTGTGMDENKSVELSNGDVMLNSRASSGERARKVAISKDGGQSYGPVTVDTNLVDPVNNASITRMYPHAAQGSAEAKMLLFSNANSSNGRSNGTIRYSCDDGTTWSAGKQFKAGAMSYSTATALSDGAFGVFYEGDNNTMTFGKFDAAWLEVDCGAAMNATLSGAAAIGANGATVQATLTVRNNAETTLSGATASFAPKTGWTFGSTIVPDVAAGASVDVQVPVTIPSFLKAGNITVSATLSRGAFKVTSNVSVTVTGGAASNIAGLDIKGLATDTARDLAATPYTVGSLVPYKFQVDSLSNVAVEAIPTSGNFNPLLRVAEGGTTDTGNCRFGNLGVGNGYPCTTPKHAVTAAELANGFFVPLTTWEARATGAETKKYTITGAEVDLLVRKPSVTATITAGELVDVDESGFASVGDTVTYTSVVTNNGNVNLSDITVSGWDKFSLAAGESKTVTSLYTLTAADVAANMVGAKGLAVTAKNGLKSAAATASSASVIACSDALCGARAPMANQIPQNQLTIKSVSSQELVGEAAPNGPAKALIDGNIDSFWHTKWQGGTDPFPHSVVFDLGASYDVTGFEYTQRQNGPNGRIKDYEIFVSDSPTEFGTKVASGTFTSVLEGQRITIEGNKSGRYLKLVALNSIANNAYAGGAEVNIAGVAVSTVPAVISATPGTVAAGSDITVSLSGFPADSVVELTLNNGLSLGTVTTDAAGAVTKTVTVPANTPAASHELRATSGTTTATTALVVTLKPVVGATVTGERADKDRDLATSPYTVGQSLPYNFVVKSTANVTSAVYPTAGEFTGFNITGTPNCRYRDLAAGAAFTCTTAKRVITAEDVANGFFTPVTKWAAEATGATKVEFTADGGEVDVLIRKPSLALTIGAGVLATQDESSYASEGDVVTYAVTLKNDGNVALTGVSVPGVDGIAATLAAGASSTGTIKHTVTANDLTATAIDAKSFTATASNGSKAASKEATRESFALLAAPTTEPTTAPPTTDPTTAPPTTAPPTTAPPTADPTTAPPTTVPPSTAPGADEATGEVNVANVVAGQKVTITGKNFKPGTTATFTLHSEPGVLGEAIVGKGGTVSLTTTIPVSLPAGQHTVVITGTDASGADAAVSIELQVTAAGGTPSAAATATATDTATETATATATATDTATTSDAATTVGTDNSNGELASTGFGLMPLGLAGAVLVLLGGVLAMRRASMKGARH</sequence>
<feature type="domain" description="F5/8 type C" evidence="7">
    <location>
        <begin position="792"/>
        <end position="952"/>
    </location>
</feature>
<dbReference type="Pfam" id="PF13088">
    <property type="entry name" value="BNR_2"/>
    <property type="match status" value="1"/>
</dbReference>
<evidence type="ECO:0000256" key="6">
    <source>
        <dbReference type="SAM" id="SignalP"/>
    </source>
</evidence>
<protein>
    <recommendedName>
        <fullName evidence="3">exo-alpha-sialidase</fullName>
        <ecNumber evidence="3">3.2.1.18</ecNumber>
    </recommendedName>
</protein>
<dbReference type="GO" id="GO:0009313">
    <property type="term" value="P:oligosaccharide catabolic process"/>
    <property type="evidence" value="ECO:0007669"/>
    <property type="project" value="TreeGrafter"/>
</dbReference>
<evidence type="ECO:0000256" key="5">
    <source>
        <dbReference type="SAM" id="Phobius"/>
    </source>
</evidence>
<dbReference type="Gene3D" id="2.60.120.260">
    <property type="entry name" value="Galactose-binding domain-like"/>
    <property type="match status" value="1"/>
</dbReference>
<dbReference type="GO" id="GO:0006689">
    <property type="term" value="P:ganglioside catabolic process"/>
    <property type="evidence" value="ECO:0007669"/>
    <property type="project" value="TreeGrafter"/>
</dbReference>
<feature type="region of interest" description="Disordered" evidence="4">
    <location>
        <begin position="95"/>
        <end position="117"/>
    </location>
</feature>
<dbReference type="Pfam" id="PF24346">
    <property type="entry name" value="DUF7507"/>
    <property type="match status" value="2"/>
</dbReference>
<evidence type="ECO:0000259" key="7">
    <source>
        <dbReference type="PROSITE" id="PS50022"/>
    </source>
</evidence>
<evidence type="ECO:0000256" key="3">
    <source>
        <dbReference type="ARBA" id="ARBA00012733"/>
    </source>
</evidence>
<gene>
    <name evidence="8" type="ORF">CVS29_08605</name>
</gene>
<dbReference type="InterPro" id="IPR036278">
    <property type="entry name" value="Sialidase_sf"/>
</dbReference>
<dbReference type="GO" id="GO:0004308">
    <property type="term" value="F:exo-alpha-sialidase activity"/>
    <property type="evidence" value="ECO:0007669"/>
    <property type="project" value="UniProtKB-EC"/>
</dbReference>
<dbReference type="SUPFAM" id="SSF50939">
    <property type="entry name" value="Sialidases"/>
    <property type="match status" value="1"/>
</dbReference>
<keyword evidence="6" id="KW-0732">Signal</keyword>
<dbReference type="PANTHER" id="PTHR10628:SF30">
    <property type="entry name" value="EXO-ALPHA-SIALIDASE"/>
    <property type="match status" value="1"/>
</dbReference>
<feature type="transmembrane region" description="Helical" evidence="5">
    <location>
        <begin position="1472"/>
        <end position="1493"/>
    </location>
</feature>
<dbReference type="InterPro" id="IPR000421">
    <property type="entry name" value="FA58C"/>
</dbReference>
<evidence type="ECO:0000256" key="1">
    <source>
        <dbReference type="ARBA" id="ARBA00000427"/>
    </source>
</evidence>
<dbReference type="Pfam" id="PF10633">
    <property type="entry name" value="NPCBM_assoc"/>
    <property type="match status" value="1"/>
</dbReference>
<evidence type="ECO:0000256" key="4">
    <source>
        <dbReference type="SAM" id="MobiDB-lite"/>
    </source>
</evidence>
<dbReference type="InterPro" id="IPR055354">
    <property type="entry name" value="DUF7507"/>
</dbReference>
<keyword evidence="5" id="KW-0472">Membrane</keyword>
<dbReference type="InterPro" id="IPR026856">
    <property type="entry name" value="Sialidase_fam"/>
</dbReference>
<keyword evidence="9" id="KW-1185">Reference proteome</keyword>
<accession>A0A2V3DT28</accession>
<feature type="region of interest" description="Disordered" evidence="4">
    <location>
        <begin position="1276"/>
        <end position="1328"/>
    </location>
</feature>
<organism evidence="8 9">
    <name type="scientific">Arthrobacter psychrochitiniphilus</name>
    <dbReference type="NCBI Taxonomy" id="291045"/>
    <lineage>
        <taxon>Bacteria</taxon>
        <taxon>Bacillati</taxon>
        <taxon>Actinomycetota</taxon>
        <taxon>Actinomycetes</taxon>
        <taxon>Micrococcales</taxon>
        <taxon>Micrococcaceae</taxon>
        <taxon>Arthrobacter</taxon>
    </lineage>
</organism>
<comment type="caution">
    <text evidence="8">The sequence shown here is derived from an EMBL/GenBank/DDBJ whole genome shotgun (WGS) entry which is preliminary data.</text>
</comment>
<dbReference type="CDD" id="cd15482">
    <property type="entry name" value="Sialidase_non-viral"/>
    <property type="match status" value="1"/>
</dbReference>
<dbReference type="EMBL" id="QHLZ01000004">
    <property type="protein sequence ID" value="PXA66036.1"/>
    <property type="molecule type" value="Genomic_DNA"/>
</dbReference>
<keyword evidence="5" id="KW-1133">Transmembrane helix</keyword>
<dbReference type="Pfam" id="PF00754">
    <property type="entry name" value="F5_F8_type_C"/>
    <property type="match status" value="1"/>
</dbReference>
<feature type="compositionally biased region" description="Pro residues" evidence="4">
    <location>
        <begin position="1284"/>
        <end position="1322"/>
    </location>
</feature>
<evidence type="ECO:0000313" key="9">
    <source>
        <dbReference type="Proteomes" id="UP000246303"/>
    </source>
</evidence>
<feature type="chain" id="PRO_5043310286" description="exo-alpha-sialidase" evidence="6">
    <location>
        <begin position="38"/>
        <end position="1503"/>
    </location>
</feature>
<dbReference type="InterPro" id="IPR011040">
    <property type="entry name" value="Sialidase"/>
</dbReference>
<dbReference type="InterPro" id="IPR008979">
    <property type="entry name" value="Galactose-bd-like_sf"/>
</dbReference>
<dbReference type="OrthoDB" id="7294637at2"/>
<dbReference type="InterPro" id="IPR018905">
    <property type="entry name" value="A-galactase_NEW3"/>
</dbReference>
<dbReference type="Proteomes" id="UP000246303">
    <property type="component" value="Unassembled WGS sequence"/>
</dbReference>
<reference evidence="8 9" key="1">
    <citation type="submission" date="2018-05" db="EMBL/GenBank/DDBJ databases">
        <title>Genetic diversity of glacier-inhabiting Cryobacterium bacteria in China and description of Cryobacterium mengkeensis sp. nov. and Arthrobacter glacialis sp. nov.</title>
        <authorList>
            <person name="Liu Q."/>
            <person name="Xin Y.-H."/>
        </authorList>
    </citation>
    <scope>NUCLEOTIDE SEQUENCE [LARGE SCALE GENOMIC DNA]</scope>
    <source>
        <strain evidence="8 9">GP3</strain>
    </source>
</reference>
<evidence type="ECO:0000313" key="8">
    <source>
        <dbReference type="EMBL" id="PXA66036.1"/>
    </source>
</evidence>
<name>A0A2V3DT28_9MICC</name>
<dbReference type="PROSITE" id="PS50022">
    <property type="entry name" value="FA58C_3"/>
    <property type="match status" value="1"/>
</dbReference>
<dbReference type="NCBIfam" id="TIGR01451">
    <property type="entry name" value="B_ant_repeat"/>
    <property type="match status" value="2"/>
</dbReference>
<feature type="signal peptide" evidence="6">
    <location>
        <begin position="1"/>
        <end position="37"/>
    </location>
</feature>
<dbReference type="PANTHER" id="PTHR10628">
    <property type="entry name" value="SIALIDASE"/>
    <property type="match status" value="1"/>
</dbReference>
<dbReference type="GO" id="GO:0016020">
    <property type="term" value="C:membrane"/>
    <property type="evidence" value="ECO:0007669"/>
    <property type="project" value="TreeGrafter"/>
</dbReference>
<keyword evidence="5" id="KW-0812">Transmembrane</keyword>
<comment type="similarity">
    <text evidence="2">Belongs to the glycosyl hydrolase 33 family.</text>
</comment>
<dbReference type="GO" id="GO:0005737">
    <property type="term" value="C:cytoplasm"/>
    <property type="evidence" value="ECO:0007669"/>
    <property type="project" value="TreeGrafter"/>
</dbReference>
<comment type="catalytic activity">
    <reaction evidence="1">
        <text>Hydrolysis of alpha-(2-&gt;3)-, alpha-(2-&gt;6)-, alpha-(2-&gt;8)- glycosidic linkages of terminal sialic acid residues in oligosaccharides, glycoproteins, glycolipids, colominic acid and synthetic substrates.</text>
        <dbReference type="EC" id="3.2.1.18"/>
    </reaction>
</comment>
<evidence type="ECO:0000256" key="2">
    <source>
        <dbReference type="ARBA" id="ARBA00009348"/>
    </source>
</evidence>
<proteinExistence type="inferred from homology"/>
<dbReference type="RefSeq" id="WP_110105900.1">
    <property type="nucleotide sequence ID" value="NZ_JACBZZ010000001.1"/>
</dbReference>
<dbReference type="EC" id="3.2.1.18" evidence="3"/>